<dbReference type="AlphaFoldDB" id="A0A1T4Z305"/>
<reference evidence="2" key="1">
    <citation type="submission" date="2017-02" db="EMBL/GenBank/DDBJ databases">
        <authorList>
            <person name="Varghese N."/>
            <person name="Submissions S."/>
        </authorList>
    </citation>
    <scope>NUCLEOTIDE SEQUENCE [LARGE SCALE GENOMIC DNA]</scope>
    <source>
        <strain evidence="2">9H-4</strain>
    </source>
</reference>
<dbReference type="InterPro" id="IPR010451">
    <property type="entry name" value="Acetoacetate_decarboxylase"/>
</dbReference>
<evidence type="ECO:0000313" key="1">
    <source>
        <dbReference type="EMBL" id="SKB08437.1"/>
    </source>
</evidence>
<dbReference type="Gene3D" id="2.40.400.10">
    <property type="entry name" value="Acetoacetate decarboxylase-like"/>
    <property type="match status" value="1"/>
</dbReference>
<dbReference type="RefSeq" id="WP_078700165.1">
    <property type="nucleotide sequence ID" value="NZ_LT796768.1"/>
</dbReference>
<dbReference type="OrthoDB" id="1633687at2"/>
<sequence length="250" mass="27898">MSYVLTPSELETLQARVKGNPFDEHVLEVHFTTTREFLTEVLPPCFTVPEKATGFLQVGRATVSDRSFHSSTIYLSALFEGRPVSYDVTMILNTDMGICFGREMDGECKKQGEIEFDDSQLPTVRGVTTRNGVALMEYVATLGENQGATVRRMHPAHLKAIPNSKFTGLYHHPILVTGDVETTYETFYTGTADLTFRSSETDPCGDIPIESVDEVTYGHGVARWSMGQHPLEDTGDYLPYVLGRSWDLTR</sequence>
<dbReference type="SUPFAM" id="SSF160104">
    <property type="entry name" value="Acetoacetate decarboxylase-like"/>
    <property type="match status" value="1"/>
</dbReference>
<accession>A0A1T4Z305</accession>
<dbReference type="Pfam" id="PF06314">
    <property type="entry name" value="ADC"/>
    <property type="match status" value="1"/>
</dbReference>
<dbReference type="InterPro" id="IPR023375">
    <property type="entry name" value="ADC_dom_sf"/>
</dbReference>
<name>A0A1T4Z305_9ACTN</name>
<proteinExistence type="predicted"/>
<keyword evidence="2" id="KW-1185">Reference proteome</keyword>
<dbReference type="Proteomes" id="UP000191040">
    <property type="component" value="Chromosome I"/>
</dbReference>
<protein>
    <submittedName>
        <fullName evidence="1">Acetoacetate decarboxylase (ADC)</fullName>
    </submittedName>
</protein>
<gene>
    <name evidence="1" type="ORF">SAMN06295964_2162</name>
</gene>
<dbReference type="EMBL" id="LT796768">
    <property type="protein sequence ID" value="SKB08437.1"/>
    <property type="molecule type" value="Genomic_DNA"/>
</dbReference>
<dbReference type="GO" id="GO:0016829">
    <property type="term" value="F:lyase activity"/>
    <property type="evidence" value="ECO:0007669"/>
    <property type="project" value="InterPro"/>
</dbReference>
<dbReference type="STRING" id="1736691.SAMN06295964_2162"/>
<organism evidence="1 2">
    <name type="scientific">Aeromicrobium choanae</name>
    <dbReference type="NCBI Taxonomy" id="1736691"/>
    <lineage>
        <taxon>Bacteria</taxon>
        <taxon>Bacillati</taxon>
        <taxon>Actinomycetota</taxon>
        <taxon>Actinomycetes</taxon>
        <taxon>Propionibacteriales</taxon>
        <taxon>Nocardioidaceae</taxon>
        <taxon>Aeromicrobium</taxon>
    </lineage>
</organism>
<evidence type="ECO:0000313" key="2">
    <source>
        <dbReference type="Proteomes" id="UP000191040"/>
    </source>
</evidence>